<sequence>MRHRAALLLAVPVVAAAAAFLVLPSAASAAPGPGGAEVRITEAPRTLDAGEDADTVTAVVTTDRGGRCRKVRWSAVLRAEGPSLDQVRVQRIEDDGDFAVQVQAAGDAARLTDVQFDPGELCRGKTVTARYRIAVDEDAPQGRITLEVQAFEGGVRALGAAVTTATVQGEGAQPEPSESEEAEPSPSPDESDDTGGAAVGDTTEPSGRNPGAAAPAADNAASSSDGSSGLLGPGLIVGALLVFAGVGLLLRLRTRNRAARHPMPTSFYPAP</sequence>
<keyword evidence="3" id="KW-0732">Signal</keyword>
<evidence type="ECO:0000256" key="2">
    <source>
        <dbReference type="SAM" id="Phobius"/>
    </source>
</evidence>
<feature type="signal peptide" evidence="3">
    <location>
        <begin position="1"/>
        <end position="29"/>
    </location>
</feature>
<keyword evidence="2" id="KW-0812">Transmembrane</keyword>
<keyword evidence="2" id="KW-0472">Membrane</keyword>
<feature type="chain" id="PRO_5020514586" evidence="3">
    <location>
        <begin position="30"/>
        <end position="271"/>
    </location>
</feature>
<accession>A0A4Q7ZET3</accession>
<dbReference type="Proteomes" id="UP000292564">
    <property type="component" value="Unassembled WGS sequence"/>
</dbReference>
<proteinExistence type="predicted"/>
<evidence type="ECO:0000313" key="5">
    <source>
        <dbReference type="Proteomes" id="UP000292564"/>
    </source>
</evidence>
<dbReference type="RefSeq" id="WP_130507850.1">
    <property type="nucleotide sequence ID" value="NZ_SHKY01000001.1"/>
</dbReference>
<reference evidence="4 5" key="1">
    <citation type="submission" date="2019-02" db="EMBL/GenBank/DDBJ databases">
        <title>Sequencing the genomes of 1000 actinobacteria strains.</title>
        <authorList>
            <person name="Klenk H.-P."/>
        </authorList>
    </citation>
    <scope>NUCLEOTIDE SEQUENCE [LARGE SCALE GENOMIC DNA]</scope>
    <source>
        <strain evidence="4 5">DSM 45162</strain>
    </source>
</reference>
<feature type="region of interest" description="Disordered" evidence="1">
    <location>
        <begin position="166"/>
        <end position="227"/>
    </location>
</feature>
<name>A0A4Q7ZET3_9ACTN</name>
<gene>
    <name evidence="4" type="ORF">EV385_0350</name>
</gene>
<dbReference type="EMBL" id="SHKY01000001">
    <property type="protein sequence ID" value="RZU48633.1"/>
    <property type="molecule type" value="Genomic_DNA"/>
</dbReference>
<dbReference type="AlphaFoldDB" id="A0A4Q7ZET3"/>
<keyword evidence="2" id="KW-1133">Transmembrane helix</keyword>
<dbReference type="OrthoDB" id="3297185at2"/>
<organism evidence="4 5">
    <name type="scientific">Krasilnikovia cinnamomea</name>
    <dbReference type="NCBI Taxonomy" id="349313"/>
    <lineage>
        <taxon>Bacteria</taxon>
        <taxon>Bacillati</taxon>
        <taxon>Actinomycetota</taxon>
        <taxon>Actinomycetes</taxon>
        <taxon>Micromonosporales</taxon>
        <taxon>Micromonosporaceae</taxon>
        <taxon>Krasilnikovia</taxon>
    </lineage>
</organism>
<evidence type="ECO:0000256" key="1">
    <source>
        <dbReference type="SAM" id="MobiDB-lite"/>
    </source>
</evidence>
<feature type="compositionally biased region" description="Acidic residues" evidence="1">
    <location>
        <begin position="177"/>
        <end position="193"/>
    </location>
</feature>
<keyword evidence="5" id="KW-1185">Reference proteome</keyword>
<feature type="transmembrane region" description="Helical" evidence="2">
    <location>
        <begin position="230"/>
        <end position="250"/>
    </location>
</feature>
<evidence type="ECO:0000256" key="3">
    <source>
        <dbReference type="SAM" id="SignalP"/>
    </source>
</evidence>
<evidence type="ECO:0000313" key="4">
    <source>
        <dbReference type="EMBL" id="RZU48633.1"/>
    </source>
</evidence>
<protein>
    <submittedName>
        <fullName evidence="4">Uncharacterized protein</fullName>
    </submittedName>
</protein>
<feature type="compositionally biased region" description="Low complexity" evidence="1">
    <location>
        <begin position="205"/>
        <end position="227"/>
    </location>
</feature>
<comment type="caution">
    <text evidence="4">The sequence shown here is derived from an EMBL/GenBank/DDBJ whole genome shotgun (WGS) entry which is preliminary data.</text>
</comment>